<dbReference type="AlphaFoldDB" id="A0A369W4J3"/>
<accession>A0A369W4J3</accession>
<protein>
    <submittedName>
        <fullName evidence="1">DUF1192 domain-containing protein</fullName>
    </submittedName>
</protein>
<dbReference type="RefSeq" id="WP_114646629.1">
    <property type="nucleotide sequence ID" value="NZ_QQNH01000022.1"/>
</dbReference>
<sequence>MDDDRVLPVPAHELGMALDTLSVDELQQRIGLLKDEIARLEAAIATKTASRSAADAVFKF</sequence>
<comment type="caution">
    <text evidence="1">The sequence shown here is derived from an EMBL/GenBank/DDBJ whole genome shotgun (WGS) entry which is preliminary data.</text>
</comment>
<proteinExistence type="predicted"/>
<evidence type="ECO:0000313" key="1">
    <source>
        <dbReference type="EMBL" id="RDE08182.1"/>
    </source>
</evidence>
<evidence type="ECO:0000313" key="2">
    <source>
        <dbReference type="Proteomes" id="UP000253759"/>
    </source>
</evidence>
<dbReference type="Proteomes" id="UP000253759">
    <property type="component" value="Unassembled WGS sequence"/>
</dbReference>
<keyword evidence="2" id="KW-1185">Reference proteome</keyword>
<dbReference type="OrthoDB" id="7364583at2"/>
<dbReference type="InterPro" id="IPR009579">
    <property type="entry name" value="DUF1192"/>
</dbReference>
<name>A0A369W4J3_9HYPH</name>
<gene>
    <name evidence="1" type="ORF">DVH29_13060</name>
</gene>
<dbReference type="Pfam" id="PF06698">
    <property type="entry name" value="DUF1192"/>
    <property type="match status" value="1"/>
</dbReference>
<organism evidence="1 2">
    <name type="scientific">Pelagibacterium lacus</name>
    <dbReference type="NCBI Taxonomy" id="2282655"/>
    <lineage>
        <taxon>Bacteria</taxon>
        <taxon>Pseudomonadati</taxon>
        <taxon>Pseudomonadota</taxon>
        <taxon>Alphaproteobacteria</taxon>
        <taxon>Hyphomicrobiales</taxon>
        <taxon>Devosiaceae</taxon>
        <taxon>Pelagibacterium</taxon>
    </lineage>
</organism>
<dbReference type="EMBL" id="QQNH01000022">
    <property type="protein sequence ID" value="RDE08182.1"/>
    <property type="molecule type" value="Genomic_DNA"/>
</dbReference>
<reference evidence="2" key="1">
    <citation type="submission" date="2018-07" db="EMBL/GenBank/DDBJ databases">
        <authorList>
            <person name="Liu B.-T."/>
            <person name="Du Z."/>
        </authorList>
    </citation>
    <scope>NUCLEOTIDE SEQUENCE [LARGE SCALE GENOMIC DNA]</scope>
    <source>
        <strain evidence="2">XYN52</strain>
    </source>
</reference>